<sequence>MDLIADVHVKSACLNALRSHGHEVVRVQDVLDQAATDESVIEHARENGLVVLTNGDKDFGQFGSHHGVLFVPQDMRPGAVETAVSRIERQFDDLDDTIQYVRDWT</sequence>
<gene>
    <name evidence="2" type="ORF">C447_04472</name>
</gene>
<organism evidence="2 3">
    <name type="scientific">Halococcus hamelinensis 100A6</name>
    <dbReference type="NCBI Taxonomy" id="1132509"/>
    <lineage>
        <taxon>Archaea</taxon>
        <taxon>Methanobacteriati</taxon>
        <taxon>Methanobacteriota</taxon>
        <taxon>Stenosarchaea group</taxon>
        <taxon>Halobacteria</taxon>
        <taxon>Halobacteriales</taxon>
        <taxon>Halococcaceae</taxon>
        <taxon>Halococcus</taxon>
    </lineage>
</organism>
<dbReference type="Proteomes" id="UP000011566">
    <property type="component" value="Unassembled WGS sequence"/>
</dbReference>
<name>M0M7G0_9EURY</name>
<evidence type="ECO:0000313" key="3">
    <source>
        <dbReference type="Proteomes" id="UP000011566"/>
    </source>
</evidence>
<dbReference type="Pfam" id="PF18480">
    <property type="entry name" value="DUF5615"/>
    <property type="match status" value="1"/>
</dbReference>
<reference evidence="2 3" key="1">
    <citation type="journal article" date="2014" name="PLoS Genet.">
        <title>Phylogenetically driven sequencing of extremely halophilic archaea reveals strategies for static and dynamic osmo-response.</title>
        <authorList>
            <person name="Becker E.A."/>
            <person name="Seitzer P.M."/>
            <person name="Tritt A."/>
            <person name="Larsen D."/>
            <person name="Krusor M."/>
            <person name="Yao A.I."/>
            <person name="Wu D."/>
            <person name="Madern D."/>
            <person name="Eisen J.A."/>
            <person name="Darling A.E."/>
            <person name="Facciotti M.T."/>
        </authorList>
    </citation>
    <scope>NUCLEOTIDE SEQUENCE [LARGE SCALE GENOMIC DNA]</scope>
    <source>
        <strain evidence="2 3">100A6</strain>
    </source>
</reference>
<dbReference type="OrthoDB" id="214316at2157"/>
<evidence type="ECO:0000259" key="1">
    <source>
        <dbReference type="Pfam" id="PF18480"/>
    </source>
</evidence>
<dbReference type="eggNOG" id="arCOG07904">
    <property type="taxonomic scope" value="Archaea"/>
</dbReference>
<proteinExistence type="predicted"/>
<dbReference type="RefSeq" id="WP_007691318.1">
    <property type="nucleotide sequence ID" value="NZ_AJRK01000365.1"/>
</dbReference>
<evidence type="ECO:0000313" key="2">
    <source>
        <dbReference type="EMBL" id="EMA40524.1"/>
    </source>
</evidence>
<feature type="domain" description="DUF5615" evidence="1">
    <location>
        <begin position="1"/>
        <end position="92"/>
    </location>
</feature>
<accession>M0M7G0</accession>
<dbReference type="PATRIC" id="fig|1132509.6.peg.1037"/>
<comment type="caution">
    <text evidence="2">The sequence shown here is derived from an EMBL/GenBank/DDBJ whole genome shotgun (WGS) entry which is preliminary data.</text>
</comment>
<keyword evidence="3" id="KW-1185">Reference proteome</keyword>
<dbReference type="InterPro" id="IPR041049">
    <property type="entry name" value="DUF5615"/>
</dbReference>
<protein>
    <recommendedName>
        <fullName evidence="1">DUF5615 domain-containing protein</fullName>
    </recommendedName>
</protein>
<dbReference type="EMBL" id="AOMB01000011">
    <property type="protein sequence ID" value="EMA40524.1"/>
    <property type="molecule type" value="Genomic_DNA"/>
</dbReference>
<dbReference type="AlphaFoldDB" id="M0M7G0"/>